<name>A0A0M0JIE9_9EUKA</name>
<dbReference type="Proteomes" id="UP000037460">
    <property type="component" value="Unassembled WGS sequence"/>
</dbReference>
<dbReference type="PROSITE" id="PS00018">
    <property type="entry name" value="EF_HAND_1"/>
    <property type="match status" value="1"/>
</dbReference>
<dbReference type="AlphaFoldDB" id="A0A0M0JIE9"/>
<dbReference type="EMBL" id="JWZX01002859">
    <property type="protein sequence ID" value="KOO26386.1"/>
    <property type="molecule type" value="Genomic_DNA"/>
</dbReference>
<proteinExistence type="predicted"/>
<keyword evidence="2" id="KW-1185">Reference proteome</keyword>
<reference evidence="2" key="1">
    <citation type="journal article" date="2015" name="PLoS Genet.">
        <title>Genome Sequence and Transcriptome Analyses of Chrysochromulina tobin: Metabolic Tools for Enhanced Algal Fitness in the Prominent Order Prymnesiales (Haptophyceae).</title>
        <authorList>
            <person name="Hovde B.T."/>
            <person name="Deodato C.R."/>
            <person name="Hunsperger H.M."/>
            <person name="Ryken S.A."/>
            <person name="Yost W."/>
            <person name="Jha R.K."/>
            <person name="Patterson J."/>
            <person name="Monnat R.J. Jr."/>
            <person name="Barlow S.B."/>
            <person name="Starkenburg S.R."/>
            <person name="Cattolico R.A."/>
        </authorList>
    </citation>
    <scope>NUCLEOTIDE SEQUENCE</scope>
    <source>
        <strain evidence="2">CCMP291</strain>
    </source>
</reference>
<accession>A0A0M0JIE9</accession>
<sequence length="254" mass="27335">MADGDVPLVHRVHTAVLEFLARTSLEEPPTDDDDDGRLEPTEFTRLRPELAKELLGGLRVPEAWPELLRRAARELGHDDPSTLRALACGEYRAITLGGRLRLLSFLCEAAANTLAARRILDARMHTLEAQEWDYESAVSAGVLQWASLQHLPRPEPLGRDRNHATFWNAGPGLIMRQTATQADAAPAFAENAASARPMAAKPTTILPPAIEPIATQPTTTQPAAALPDAAEFVSAGPPEAEIAALSSLRVVGGQ</sequence>
<evidence type="ECO:0000313" key="1">
    <source>
        <dbReference type="EMBL" id="KOO26386.1"/>
    </source>
</evidence>
<comment type="caution">
    <text evidence="1">The sequence shown here is derived from an EMBL/GenBank/DDBJ whole genome shotgun (WGS) entry which is preliminary data.</text>
</comment>
<protein>
    <submittedName>
        <fullName evidence="1">Uncharacterized protein</fullName>
    </submittedName>
</protein>
<organism evidence="1 2">
    <name type="scientific">Chrysochromulina tobinii</name>
    <dbReference type="NCBI Taxonomy" id="1460289"/>
    <lineage>
        <taxon>Eukaryota</taxon>
        <taxon>Haptista</taxon>
        <taxon>Haptophyta</taxon>
        <taxon>Prymnesiophyceae</taxon>
        <taxon>Prymnesiales</taxon>
        <taxon>Chrysochromulinaceae</taxon>
        <taxon>Chrysochromulina</taxon>
    </lineage>
</organism>
<dbReference type="InterPro" id="IPR018247">
    <property type="entry name" value="EF_Hand_1_Ca_BS"/>
</dbReference>
<gene>
    <name evidence="1" type="ORF">Ctob_006817</name>
</gene>
<evidence type="ECO:0000313" key="2">
    <source>
        <dbReference type="Proteomes" id="UP000037460"/>
    </source>
</evidence>